<gene>
    <name evidence="1" type="ORF">GCM10010422_44770</name>
</gene>
<reference evidence="2" key="1">
    <citation type="journal article" date="2019" name="Int. J. Syst. Evol. Microbiol.">
        <title>The Global Catalogue of Microorganisms (GCM) 10K type strain sequencing project: providing services to taxonomists for standard genome sequencing and annotation.</title>
        <authorList>
            <consortium name="The Broad Institute Genomics Platform"/>
            <consortium name="The Broad Institute Genome Sequencing Center for Infectious Disease"/>
            <person name="Wu L."/>
            <person name="Ma J."/>
        </authorList>
    </citation>
    <scope>NUCLEOTIDE SEQUENCE [LARGE SCALE GENOMIC DNA]</scope>
    <source>
        <strain evidence="2">JCM 6923</strain>
    </source>
</reference>
<dbReference type="Proteomes" id="UP001501721">
    <property type="component" value="Unassembled WGS sequence"/>
</dbReference>
<sequence>MTAHQHTGRDADRMAIRDRMLERVQRRIGGLLTEEHRRWAAAGHRSASLVSDVAAVVRSADDRVRAGLFLTGYLAAGGDPGAARAVDTAASLEMLDAALAVRADTRDGVALRRGLPTLHVSHAAEHERNGWRGESRRFGDTTSVLAGDLAFGYADRLARALSGAARREWETLRTQRALGAYEATVAAAAYRDDPWPAGCLALACSPGCAAGAYAVHHPLRLGALLAGRPELADVYAEYGVRLHAAWRLRGFLSGGPDYDDEAELLRDVLFDAEGRRSAEARTRELAEDAARALVPARLPSDWHAELASWASYLGATHCA</sequence>
<comment type="caution">
    <text evidence="1">The sequence shown here is derived from an EMBL/GenBank/DDBJ whole genome shotgun (WGS) entry which is preliminary data.</text>
</comment>
<dbReference type="Gene3D" id="1.10.600.10">
    <property type="entry name" value="Farnesyl Diphosphate Synthase"/>
    <property type="match status" value="1"/>
</dbReference>
<name>A0ABP5Z5M2_9ACTN</name>
<evidence type="ECO:0000313" key="2">
    <source>
        <dbReference type="Proteomes" id="UP001501721"/>
    </source>
</evidence>
<dbReference type="EMBL" id="BAAATL010000021">
    <property type="protein sequence ID" value="GAA2492830.1"/>
    <property type="molecule type" value="Genomic_DNA"/>
</dbReference>
<proteinExistence type="predicted"/>
<dbReference type="InterPro" id="IPR008949">
    <property type="entry name" value="Isoprenoid_synthase_dom_sf"/>
</dbReference>
<dbReference type="SUPFAM" id="SSF48576">
    <property type="entry name" value="Terpenoid synthases"/>
    <property type="match status" value="1"/>
</dbReference>
<dbReference type="RefSeq" id="WP_346078581.1">
    <property type="nucleotide sequence ID" value="NZ_BAAATL010000021.1"/>
</dbReference>
<accession>A0ABP5Z5M2</accession>
<evidence type="ECO:0000313" key="1">
    <source>
        <dbReference type="EMBL" id="GAA2492830.1"/>
    </source>
</evidence>
<organism evidence="1 2">
    <name type="scientific">Streptomyces graminearus</name>
    <dbReference type="NCBI Taxonomy" id="284030"/>
    <lineage>
        <taxon>Bacteria</taxon>
        <taxon>Bacillati</taxon>
        <taxon>Actinomycetota</taxon>
        <taxon>Actinomycetes</taxon>
        <taxon>Kitasatosporales</taxon>
        <taxon>Streptomycetaceae</taxon>
        <taxon>Streptomyces</taxon>
    </lineage>
</organism>
<protein>
    <submittedName>
        <fullName evidence="1">Uncharacterized protein</fullName>
    </submittedName>
</protein>
<keyword evidence="2" id="KW-1185">Reference proteome</keyword>